<gene>
    <name evidence="1" type="ORF">SAMN02745218_03015</name>
</gene>
<dbReference type="EMBL" id="FQUW01000074">
    <property type="protein sequence ID" value="SHF76205.1"/>
    <property type="molecule type" value="Genomic_DNA"/>
</dbReference>
<dbReference type="AlphaFoldDB" id="A0A1M5EAI1"/>
<sequence>RALQYLLVAVLQVVHPRYPPSTFLLFYLMGKGSPACRAGFPGRREKDFVDELENTDFTESSLAPANQECLKKPLGQQVKMVHQNLRFFFLQHPVENQVQEPPDALLFFLGAFGEV</sequence>
<reference evidence="2" key="1">
    <citation type="submission" date="2016-11" db="EMBL/GenBank/DDBJ databases">
        <authorList>
            <person name="Varghese N."/>
            <person name="Submissions S."/>
        </authorList>
    </citation>
    <scope>NUCLEOTIDE SEQUENCE [LARGE SCALE GENOMIC DNA]</scope>
    <source>
        <strain evidence="2">DSM 11792</strain>
    </source>
</reference>
<protein>
    <submittedName>
        <fullName evidence="1">Uncharacterized protein</fullName>
    </submittedName>
</protein>
<organism evidence="1 2">
    <name type="scientific">Desulfofundulus australicus DSM 11792</name>
    <dbReference type="NCBI Taxonomy" id="1121425"/>
    <lineage>
        <taxon>Bacteria</taxon>
        <taxon>Bacillati</taxon>
        <taxon>Bacillota</taxon>
        <taxon>Clostridia</taxon>
        <taxon>Eubacteriales</taxon>
        <taxon>Peptococcaceae</taxon>
        <taxon>Desulfofundulus</taxon>
    </lineage>
</organism>
<accession>A0A1M5EAI1</accession>
<proteinExistence type="predicted"/>
<evidence type="ECO:0000313" key="1">
    <source>
        <dbReference type="EMBL" id="SHF76205.1"/>
    </source>
</evidence>
<evidence type="ECO:0000313" key="2">
    <source>
        <dbReference type="Proteomes" id="UP000184196"/>
    </source>
</evidence>
<dbReference type="RefSeq" id="WP_207545682.1">
    <property type="nucleotide sequence ID" value="NZ_FQUW01000074.1"/>
</dbReference>
<feature type="non-terminal residue" evidence="1">
    <location>
        <position position="1"/>
    </location>
</feature>
<dbReference type="Proteomes" id="UP000184196">
    <property type="component" value="Unassembled WGS sequence"/>
</dbReference>
<name>A0A1M5EAI1_9FIRM</name>
<keyword evidence="2" id="KW-1185">Reference proteome</keyword>